<dbReference type="Proteomes" id="UP000730618">
    <property type="component" value="Unassembled WGS sequence"/>
</dbReference>
<proteinExistence type="predicted"/>
<dbReference type="PANTHER" id="PTHR48100">
    <property type="entry name" value="BROAD-SPECIFICITY PHOSPHATASE YOR283W-RELATED"/>
    <property type="match status" value="1"/>
</dbReference>
<gene>
    <name evidence="1" type="ORF">PAECIP111802_03849</name>
</gene>
<dbReference type="PANTHER" id="PTHR48100:SF1">
    <property type="entry name" value="HISTIDINE PHOSPHATASE FAMILY PROTEIN-RELATED"/>
    <property type="match status" value="1"/>
</dbReference>
<sequence length="183" mass="20703">MKKIYVIRHCKAEGQAAGAPLTETGLKQAALLADFLSDRDIDSITSSPFERAYRTIEPLALRLRLPIATDDRLAERVLSVRQHPDWRERLRSTYDDMDLCFEGGESSRTAMGRAANVVKEALASEHRNIAVVSHGNLISLLLKQFDERIGYAEWEALTNPDVYLLSFSAPLQHPPDIRRIWTD</sequence>
<dbReference type="InterPro" id="IPR013078">
    <property type="entry name" value="His_Pase_superF_clade-1"/>
</dbReference>
<dbReference type="InterPro" id="IPR050275">
    <property type="entry name" value="PGM_Phosphatase"/>
</dbReference>
<protein>
    <recommendedName>
        <fullName evidence="3">Histidine phosphatase family protein</fullName>
    </recommendedName>
</protein>
<evidence type="ECO:0008006" key="3">
    <source>
        <dbReference type="Google" id="ProtNLM"/>
    </source>
</evidence>
<dbReference type="SMART" id="SM00855">
    <property type="entry name" value="PGAM"/>
    <property type="match status" value="1"/>
</dbReference>
<name>A0ABN7TMA1_9BACL</name>
<evidence type="ECO:0000313" key="1">
    <source>
        <dbReference type="EMBL" id="CAG7646858.1"/>
    </source>
</evidence>
<dbReference type="RefSeq" id="WP_218100137.1">
    <property type="nucleotide sequence ID" value="NZ_CAJVCE010000010.1"/>
</dbReference>
<comment type="caution">
    <text evidence="1">The sequence shown here is derived from an EMBL/GenBank/DDBJ whole genome shotgun (WGS) entry which is preliminary data.</text>
</comment>
<dbReference type="EMBL" id="CAJVCE010000010">
    <property type="protein sequence ID" value="CAG7646858.1"/>
    <property type="molecule type" value="Genomic_DNA"/>
</dbReference>
<dbReference type="Pfam" id="PF00300">
    <property type="entry name" value="His_Phos_1"/>
    <property type="match status" value="1"/>
</dbReference>
<evidence type="ECO:0000313" key="2">
    <source>
        <dbReference type="Proteomes" id="UP000730618"/>
    </source>
</evidence>
<keyword evidence="2" id="KW-1185">Reference proteome</keyword>
<reference evidence="1 2" key="1">
    <citation type="submission" date="2021-06" db="EMBL/GenBank/DDBJ databases">
        <authorList>
            <person name="Criscuolo A."/>
        </authorList>
    </citation>
    <scope>NUCLEOTIDE SEQUENCE [LARGE SCALE GENOMIC DNA]</scope>
    <source>
        <strain evidence="2">CIP 111802</strain>
    </source>
</reference>
<dbReference type="CDD" id="cd07067">
    <property type="entry name" value="HP_PGM_like"/>
    <property type="match status" value="1"/>
</dbReference>
<accession>A0ABN7TMA1</accession>
<organism evidence="1 2">
    <name type="scientific">Paenibacillus allorhizosphaerae</name>
    <dbReference type="NCBI Taxonomy" id="2849866"/>
    <lineage>
        <taxon>Bacteria</taxon>
        <taxon>Bacillati</taxon>
        <taxon>Bacillota</taxon>
        <taxon>Bacilli</taxon>
        <taxon>Bacillales</taxon>
        <taxon>Paenibacillaceae</taxon>
        <taxon>Paenibacillus</taxon>
    </lineage>
</organism>